<dbReference type="AlphaFoldDB" id="A0AAW1T8C8"/>
<evidence type="ECO:0000313" key="3">
    <source>
        <dbReference type="EMBL" id="KAK9865991.1"/>
    </source>
</evidence>
<gene>
    <name evidence="3" type="ORF">WJX84_006085</name>
</gene>
<keyword evidence="4" id="KW-1185">Reference proteome</keyword>
<dbReference type="Proteomes" id="UP001485043">
    <property type="component" value="Unassembled WGS sequence"/>
</dbReference>
<evidence type="ECO:0000313" key="4">
    <source>
        <dbReference type="Proteomes" id="UP001485043"/>
    </source>
</evidence>
<dbReference type="Pfam" id="PF00069">
    <property type="entry name" value="Pkinase"/>
    <property type="match status" value="1"/>
</dbReference>
<feature type="domain" description="Protein kinase" evidence="2">
    <location>
        <begin position="235"/>
        <end position="502"/>
    </location>
</feature>
<dbReference type="InterPro" id="IPR000719">
    <property type="entry name" value="Prot_kinase_dom"/>
</dbReference>
<feature type="compositionally biased region" description="Pro residues" evidence="1">
    <location>
        <begin position="180"/>
        <end position="194"/>
    </location>
</feature>
<dbReference type="SMART" id="SM00220">
    <property type="entry name" value="S_TKc"/>
    <property type="match status" value="1"/>
</dbReference>
<dbReference type="Gene3D" id="1.10.510.10">
    <property type="entry name" value="Transferase(Phosphotransferase) domain 1"/>
    <property type="match status" value="1"/>
</dbReference>
<dbReference type="InterPro" id="IPR051681">
    <property type="entry name" value="Ser/Thr_Kinases-Pseudokinases"/>
</dbReference>
<organism evidence="3 4">
    <name type="scientific">Apatococcus fuscideae</name>
    <dbReference type="NCBI Taxonomy" id="2026836"/>
    <lineage>
        <taxon>Eukaryota</taxon>
        <taxon>Viridiplantae</taxon>
        <taxon>Chlorophyta</taxon>
        <taxon>core chlorophytes</taxon>
        <taxon>Trebouxiophyceae</taxon>
        <taxon>Chlorellales</taxon>
        <taxon>Chlorellaceae</taxon>
        <taxon>Apatococcus</taxon>
    </lineage>
</organism>
<dbReference type="InterPro" id="IPR011009">
    <property type="entry name" value="Kinase-like_dom_sf"/>
</dbReference>
<evidence type="ECO:0000259" key="2">
    <source>
        <dbReference type="PROSITE" id="PS50011"/>
    </source>
</evidence>
<accession>A0AAW1T8C8</accession>
<name>A0AAW1T8C8_9CHLO</name>
<comment type="caution">
    <text evidence="3">The sequence shown here is derived from an EMBL/GenBank/DDBJ whole genome shotgun (WGS) entry which is preliminary data.</text>
</comment>
<dbReference type="GO" id="GO:0005524">
    <property type="term" value="F:ATP binding"/>
    <property type="evidence" value="ECO:0007669"/>
    <property type="project" value="InterPro"/>
</dbReference>
<dbReference type="EMBL" id="JALJOV010000199">
    <property type="protein sequence ID" value="KAK9865991.1"/>
    <property type="molecule type" value="Genomic_DNA"/>
</dbReference>
<dbReference type="Gene3D" id="3.30.200.20">
    <property type="entry name" value="Phosphorylase Kinase, domain 1"/>
    <property type="match status" value="1"/>
</dbReference>
<feature type="region of interest" description="Disordered" evidence="1">
    <location>
        <begin position="82"/>
        <end position="121"/>
    </location>
</feature>
<dbReference type="GO" id="GO:0004674">
    <property type="term" value="F:protein serine/threonine kinase activity"/>
    <property type="evidence" value="ECO:0007669"/>
    <property type="project" value="TreeGrafter"/>
</dbReference>
<dbReference type="PANTHER" id="PTHR44329">
    <property type="entry name" value="SERINE/THREONINE-PROTEIN KINASE TNNI3K-RELATED"/>
    <property type="match status" value="1"/>
</dbReference>
<reference evidence="3 4" key="1">
    <citation type="journal article" date="2024" name="Nat. Commun.">
        <title>Phylogenomics reveals the evolutionary origins of lichenization in chlorophyte algae.</title>
        <authorList>
            <person name="Puginier C."/>
            <person name="Libourel C."/>
            <person name="Otte J."/>
            <person name="Skaloud P."/>
            <person name="Haon M."/>
            <person name="Grisel S."/>
            <person name="Petersen M."/>
            <person name="Berrin J.G."/>
            <person name="Delaux P.M."/>
            <person name="Dal Grande F."/>
            <person name="Keller J."/>
        </authorList>
    </citation>
    <scope>NUCLEOTIDE SEQUENCE [LARGE SCALE GENOMIC DNA]</scope>
    <source>
        <strain evidence="3 4">SAG 2523</strain>
    </source>
</reference>
<dbReference type="PROSITE" id="PS50011">
    <property type="entry name" value="PROTEIN_KINASE_DOM"/>
    <property type="match status" value="1"/>
</dbReference>
<dbReference type="InterPro" id="IPR008271">
    <property type="entry name" value="Ser/Thr_kinase_AS"/>
</dbReference>
<feature type="compositionally biased region" description="Pro residues" evidence="1">
    <location>
        <begin position="93"/>
        <end position="103"/>
    </location>
</feature>
<proteinExistence type="predicted"/>
<sequence>MLVHGRRTVQTSWPAELVIDISKFLLVTKSKPVQQDLAGNRTRKPASSGAYRSGSPSFLWELYTSPSFGSVGAALDRSACHGGAPSTMSPWPRAMPRPYPPSSRAPYQSRITSPPHSRPGALCKSLEEELSDPELQRLASGGSMKKSSSWGSFSNLATTIFKHPTKAAGAVADVLPPLGPRPSPGLPIPSPPPGQELKRGSVSRLSMQPHVGWNPQLKAMTQTDIPAVREEDVHCLIGGFIKEGGCAVVHKAECPVIGRQTFAYKRLKTGASAQEQEALASELGLLCAAGRHRHLLQIRSGVIDSQGTVVGILTDLKAGNLHDLINQWRRQTGHLKQLQLADIGAQMADALAHLHMLGIIHADVKPDNFLFQARAIGARPHLALCDLGMGCQLHEDEVAYQYKDCRGSWHFAAREMLLHSWVCRESDVYSLGNMLACLARLRCFPYPREYQWKDIAALAMQPDGGLPELPAHSAHQLQQLCSRCWARDPADRPSAAAAHRSLRGWQLQLLLHLEGDASQHALPGLWRSKKHTWSVLGRAPPHQQGFMPDEMEDLWGHGALTESSLVCRLEKGQHGEMWIAPLNPSASRSTRFNGHEVEVLPGQAPPPYFHAVGEYLDAFCASAWTTL</sequence>
<protein>
    <recommendedName>
        <fullName evidence="2">Protein kinase domain-containing protein</fullName>
    </recommendedName>
</protein>
<feature type="region of interest" description="Disordered" evidence="1">
    <location>
        <begin position="180"/>
        <end position="199"/>
    </location>
</feature>
<dbReference type="SUPFAM" id="SSF56112">
    <property type="entry name" value="Protein kinase-like (PK-like)"/>
    <property type="match status" value="1"/>
</dbReference>
<evidence type="ECO:0000256" key="1">
    <source>
        <dbReference type="SAM" id="MobiDB-lite"/>
    </source>
</evidence>
<dbReference type="PROSITE" id="PS00108">
    <property type="entry name" value="PROTEIN_KINASE_ST"/>
    <property type="match status" value="1"/>
</dbReference>